<evidence type="ECO:0000313" key="1">
    <source>
        <dbReference type="EMBL" id="OOG21218.1"/>
    </source>
</evidence>
<dbReference type="Gene3D" id="3.30.750.24">
    <property type="entry name" value="STAS domain"/>
    <property type="match status" value="1"/>
</dbReference>
<evidence type="ECO:0000313" key="2">
    <source>
        <dbReference type="Proteomes" id="UP000189462"/>
    </source>
</evidence>
<dbReference type="RefSeq" id="WP_245795475.1">
    <property type="nucleotide sequence ID" value="NZ_MVBK01000134.1"/>
</dbReference>
<sequence>MSKERIQGMHLTPIGGAVVLLEPGDGLDPTDADAYLEPLASYLQVQEARRLIYDLATVPVIDGVYYDWLKSVHAICAICGVEMVVAGMTPSAAYALAHTLNETPPFACALNVDRAR</sequence>
<proteinExistence type="predicted"/>
<dbReference type="AlphaFoldDB" id="A0A1V3N8I9"/>
<name>A0A1V3N8I9_9GAMM</name>
<dbReference type="InterPro" id="IPR036513">
    <property type="entry name" value="STAS_dom_sf"/>
</dbReference>
<comment type="caution">
    <text evidence="1">The sequence shown here is derived from an EMBL/GenBank/DDBJ whole genome shotgun (WGS) entry which is preliminary data.</text>
</comment>
<accession>A0A1V3N8I9</accession>
<organism evidence="1 2">
    <name type="scientific">Thioalkalivibrio denitrificans</name>
    <dbReference type="NCBI Taxonomy" id="108003"/>
    <lineage>
        <taxon>Bacteria</taxon>
        <taxon>Pseudomonadati</taxon>
        <taxon>Pseudomonadota</taxon>
        <taxon>Gammaproteobacteria</taxon>
        <taxon>Chromatiales</taxon>
        <taxon>Ectothiorhodospiraceae</taxon>
        <taxon>Thioalkalivibrio</taxon>
    </lineage>
</organism>
<reference evidence="1 2" key="1">
    <citation type="submission" date="2017-02" db="EMBL/GenBank/DDBJ databases">
        <title>Genomic diversity within the haloalkaliphilic genus Thioalkalivibrio.</title>
        <authorList>
            <person name="Ahn A.-C."/>
            <person name="Meier-Kolthoff J."/>
            <person name="Overmars L."/>
            <person name="Richter M."/>
            <person name="Woyke T."/>
            <person name="Sorokin D.Y."/>
            <person name="Muyzer G."/>
        </authorList>
    </citation>
    <scope>NUCLEOTIDE SEQUENCE [LARGE SCALE GENOMIC DNA]</scope>
    <source>
        <strain evidence="1 2">ALJD</strain>
    </source>
</reference>
<dbReference type="Proteomes" id="UP000189462">
    <property type="component" value="Unassembled WGS sequence"/>
</dbReference>
<dbReference type="EMBL" id="MVBK01000134">
    <property type="protein sequence ID" value="OOG21218.1"/>
    <property type="molecule type" value="Genomic_DNA"/>
</dbReference>
<dbReference type="STRING" id="108003.B1C78_16485"/>
<protein>
    <recommendedName>
        <fullName evidence="3">STAS domain-containing protein</fullName>
    </recommendedName>
</protein>
<gene>
    <name evidence="1" type="ORF">B1C78_16485</name>
</gene>
<keyword evidence="2" id="KW-1185">Reference proteome</keyword>
<evidence type="ECO:0008006" key="3">
    <source>
        <dbReference type="Google" id="ProtNLM"/>
    </source>
</evidence>
<dbReference type="SUPFAM" id="SSF52091">
    <property type="entry name" value="SpoIIaa-like"/>
    <property type="match status" value="1"/>
</dbReference>